<feature type="domain" description="NB-ARC" evidence="5">
    <location>
        <begin position="19"/>
        <end position="150"/>
    </location>
</feature>
<keyword evidence="2" id="KW-0547">Nucleotide-binding</keyword>
<keyword evidence="8" id="KW-1185">Reference proteome</keyword>
<evidence type="ECO:0000256" key="1">
    <source>
        <dbReference type="ARBA" id="ARBA00008894"/>
    </source>
</evidence>
<dbReference type="Pfam" id="PF00931">
    <property type="entry name" value="NB-ARC"/>
    <property type="match status" value="1"/>
</dbReference>
<feature type="domain" description="Disease resistance protein At4g27190-like leucine-rich repeats" evidence="6">
    <location>
        <begin position="589"/>
        <end position="690"/>
    </location>
</feature>
<dbReference type="AlphaFoldDB" id="A0A445F347"/>
<sequence>MKQKSSELPNDLVGENFNRNIEQMWELLGDDQVFIIGIHGMAGVGKTALVTYIENDITRKGSFKHAVVTVSQVFSIFKLQNDIANRIGMTPDEDDERMRAIKLSLVLERKEKTVLILDDVWKNIDLQKVGVPLRVNGIKLILTSRLEHATPAKLPHEVEKIARSIVKECDGLPLGISVMASTMKGVNDIRWWRHALNKLQKSEMEVKLFNLLKLSHDNLTDNMQNFFLSCALYHQIGRKTLVLKFFDEGLINDTASLERVLDEGLTIVDKLKSHSLLLESDYLHMHGLVQKMVCHILNQSYMVNCNEGLTKAPDMQEWTADLKKGFLDAEQYKENPEWHDASHYNMCPPLGQLQALSRLKISGTSIEKVPEGLGKLINLKWLDLSENYNLTLLPGSVLPGLTNKQYLDICYNYGHLAKVNAEDVQGMTMLEHFAGSFHDWDNFNNYVQATLDRGSGPKTYHLHLGIGPGYSLDYSYDYNFLTNDECRIVSFRDCTKLDHVLPTDIARLCIAENKQWRCLCDVLSFRSPSLMYIDIRVCPKLESLFCLTGPCSLCSNLQNLESLNLTSLEGPAETWKENEVKAKNILLGGMFSHIKHLEVSKCHKIEKLLTIGPLLQLKNLVSLDVKSCDLMKEIFTVSITEDVGRVNEITLPKLTRLEFRELPQLKTVWWGIIKCGLSPKLNISDCPQLETPPILQSIS</sequence>
<dbReference type="GO" id="GO:0043531">
    <property type="term" value="F:ADP binding"/>
    <property type="evidence" value="ECO:0007669"/>
    <property type="project" value="InterPro"/>
</dbReference>
<evidence type="ECO:0000256" key="2">
    <source>
        <dbReference type="ARBA" id="ARBA00022741"/>
    </source>
</evidence>
<dbReference type="GO" id="GO:0006952">
    <property type="term" value="P:defense response"/>
    <property type="evidence" value="ECO:0007669"/>
    <property type="project" value="UniProtKB-KW"/>
</dbReference>
<evidence type="ECO:0000256" key="4">
    <source>
        <dbReference type="ARBA" id="ARBA00022840"/>
    </source>
</evidence>
<dbReference type="InterPro" id="IPR027417">
    <property type="entry name" value="P-loop_NTPase"/>
</dbReference>
<dbReference type="InterPro" id="IPR057135">
    <property type="entry name" value="At4g27190-like_LRR"/>
</dbReference>
<dbReference type="InterPro" id="IPR042197">
    <property type="entry name" value="Apaf_helical"/>
</dbReference>
<comment type="caution">
    <text evidence="7">The sequence shown here is derived from an EMBL/GenBank/DDBJ whole genome shotgun (WGS) entry which is preliminary data.</text>
</comment>
<dbReference type="Gene3D" id="3.40.50.300">
    <property type="entry name" value="P-loop containing nucleotide triphosphate hydrolases"/>
    <property type="match status" value="1"/>
</dbReference>
<evidence type="ECO:0000313" key="7">
    <source>
        <dbReference type="EMBL" id="RZB43204.1"/>
    </source>
</evidence>
<name>A0A445F347_GLYSO</name>
<evidence type="ECO:0000256" key="3">
    <source>
        <dbReference type="ARBA" id="ARBA00022821"/>
    </source>
</evidence>
<evidence type="ECO:0000313" key="8">
    <source>
        <dbReference type="Proteomes" id="UP000289340"/>
    </source>
</evidence>
<dbReference type="SUPFAM" id="SSF52540">
    <property type="entry name" value="P-loop containing nucleoside triphosphate hydrolases"/>
    <property type="match status" value="1"/>
</dbReference>
<dbReference type="InterPro" id="IPR050905">
    <property type="entry name" value="Plant_NBS-LRR"/>
</dbReference>
<evidence type="ECO:0000259" key="6">
    <source>
        <dbReference type="Pfam" id="PF23247"/>
    </source>
</evidence>
<reference evidence="7 8" key="1">
    <citation type="submission" date="2018-09" db="EMBL/GenBank/DDBJ databases">
        <title>A high-quality reference genome of wild soybean provides a powerful tool to mine soybean genomes.</title>
        <authorList>
            <person name="Xie M."/>
            <person name="Chung C.Y.L."/>
            <person name="Li M.-W."/>
            <person name="Wong F.-L."/>
            <person name="Chan T.-F."/>
            <person name="Lam H.-M."/>
        </authorList>
    </citation>
    <scope>NUCLEOTIDE SEQUENCE [LARGE SCALE GENOMIC DNA]</scope>
    <source>
        <strain evidence="8">cv. W05</strain>
        <tissue evidence="7">Hypocotyl of etiolated seedlings</tissue>
    </source>
</reference>
<comment type="similarity">
    <text evidence="1">Belongs to the disease resistance NB-LRR family.</text>
</comment>
<dbReference type="SUPFAM" id="SSF52058">
    <property type="entry name" value="L domain-like"/>
    <property type="match status" value="1"/>
</dbReference>
<dbReference type="PANTHER" id="PTHR33463:SF187">
    <property type="entry name" value="AND NB-ARC DOMAIN DISEASE RESISTANCE PROTEIN, PUTATIVE-RELATED"/>
    <property type="match status" value="1"/>
</dbReference>
<dbReference type="InterPro" id="IPR032675">
    <property type="entry name" value="LRR_dom_sf"/>
</dbReference>
<keyword evidence="3" id="KW-0611">Plant defense</keyword>
<protein>
    <submittedName>
        <fullName evidence="7">Putative disease resistance protein</fullName>
    </submittedName>
</protein>
<dbReference type="PANTHER" id="PTHR33463">
    <property type="entry name" value="NB-ARC DOMAIN-CONTAINING PROTEIN-RELATED"/>
    <property type="match status" value="1"/>
</dbReference>
<proteinExistence type="inferred from homology"/>
<gene>
    <name evidence="7" type="ORF">D0Y65_053687</name>
</gene>
<dbReference type="EMBL" id="QZWG01000020">
    <property type="protein sequence ID" value="RZB43204.1"/>
    <property type="molecule type" value="Genomic_DNA"/>
</dbReference>
<dbReference type="GO" id="GO:0005524">
    <property type="term" value="F:ATP binding"/>
    <property type="evidence" value="ECO:0007669"/>
    <property type="project" value="UniProtKB-KW"/>
</dbReference>
<dbReference type="PRINTS" id="PR00364">
    <property type="entry name" value="DISEASERSIST"/>
</dbReference>
<organism evidence="7 8">
    <name type="scientific">Glycine soja</name>
    <name type="common">Wild soybean</name>
    <dbReference type="NCBI Taxonomy" id="3848"/>
    <lineage>
        <taxon>Eukaryota</taxon>
        <taxon>Viridiplantae</taxon>
        <taxon>Streptophyta</taxon>
        <taxon>Embryophyta</taxon>
        <taxon>Tracheophyta</taxon>
        <taxon>Spermatophyta</taxon>
        <taxon>Magnoliopsida</taxon>
        <taxon>eudicotyledons</taxon>
        <taxon>Gunneridae</taxon>
        <taxon>Pentapetalae</taxon>
        <taxon>rosids</taxon>
        <taxon>fabids</taxon>
        <taxon>Fabales</taxon>
        <taxon>Fabaceae</taxon>
        <taxon>Papilionoideae</taxon>
        <taxon>50 kb inversion clade</taxon>
        <taxon>NPAAA clade</taxon>
        <taxon>indigoferoid/millettioid clade</taxon>
        <taxon>Phaseoleae</taxon>
        <taxon>Glycine</taxon>
        <taxon>Glycine subgen. Soja</taxon>
    </lineage>
</organism>
<dbReference type="Proteomes" id="UP000289340">
    <property type="component" value="Chromosome 20"/>
</dbReference>
<dbReference type="Gene3D" id="3.80.10.10">
    <property type="entry name" value="Ribonuclease Inhibitor"/>
    <property type="match status" value="2"/>
</dbReference>
<accession>A0A445F347</accession>
<dbReference type="Pfam" id="PF23247">
    <property type="entry name" value="LRR_RPS2"/>
    <property type="match status" value="1"/>
</dbReference>
<dbReference type="InterPro" id="IPR002182">
    <property type="entry name" value="NB-ARC"/>
</dbReference>
<evidence type="ECO:0000259" key="5">
    <source>
        <dbReference type="Pfam" id="PF00931"/>
    </source>
</evidence>
<keyword evidence="4" id="KW-0067">ATP-binding</keyword>
<dbReference type="Gene3D" id="1.10.8.430">
    <property type="entry name" value="Helical domain of apoptotic protease-activating factors"/>
    <property type="match status" value="1"/>
</dbReference>